<reference evidence="2" key="1">
    <citation type="submission" date="2021-02" db="EMBL/GenBank/DDBJ databases">
        <authorList>
            <person name="Dougan E. K."/>
            <person name="Rhodes N."/>
            <person name="Thang M."/>
            <person name="Chan C."/>
        </authorList>
    </citation>
    <scope>NUCLEOTIDE SEQUENCE</scope>
</reference>
<evidence type="ECO:0000313" key="2">
    <source>
        <dbReference type="EMBL" id="CAE7238491.1"/>
    </source>
</evidence>
<evidence type="ECO:0000313" key="3">
    <source>
        <dbReference type="Proteomes" id="UP000601435"/>
    </source>
</evidence>
<feature type="region of interest" description="Disordered" evidence="1">
    <location>
        <begin position="121"/>
        <end position="141"/>
    </location>
</feature>
<sequence>DIEERRRVFKARGQPGMQDPEWACYVLSGAQNLILQWHPDKNEVFRYLMAKRDAFLATDIGTAAALADFRDVVVFREAESDLDAGQEHSMDADHAPQTLEASFAMAATTLSYNTTVRPQNAAVADATEGSPEADLDELDAEDSRLEVDGDVSDVQSMSEHDDLGDTDVHTVAMGWDVSQAASPVPAPTSLASWFGSFLSDGGSVEEGPEDPVLISLPLLLGPDLRRFESAGPGQLGPALYDLLEAGFQ</sequence>
<gene>
    <name evidence="2" type="ORF">SNEC2469_LOCUS4145</name>
</gene>
<protein>
    <submittedName>
        <fullName evidence="2">Uncharacterized protein</fullName>
    </submittedName>
</protein>
<dbReference type="Proteomes" id="UP000601435">
    <property type="component" value="Unassembled WGS sequence"/>
</dbReference>
<dbReference type="AlphaFoldDB" id="A0A812KZ13"/>
<accession>A0A812KZ13</accession>
<dbReference type="OrthoDB" id="458153at2759"/>
<dbReference type="EMBL" id="CAJNJA010008609">
    <property type="protein sequence ID" value="CAE7238491.1"/>
    <property type="molecule type" value="Genomic_DNA"/>
</dbReference>
<feature type="non-terminal residue" evidence="2">
    <location>
        <position position="1"/>
    </location>
</feature>
<keyword evidence="3" id="KW-1185">Reference proteome</keyword>
<comment type="caution">
    <text evidence="2">The sequence shown here is derived from an EMBL/GenBank/DDBJ whole genome shotgun (WGS) entry which is preliminary data.</text>
</comment>
<evidence type="ECO:0000256" key="1">
    <source>
        <dbReference type="SAM" id="MobiDB-lite"/>
    </source>
</evidence>
<name>A0A812KZ13_9DINO</name>
<proteinExistence type="predicted"/>
<feature type="compositionally biased region" description="Acidic residues" evidence="1">
    <location>
        <begin position="131"/>
        <end position="140"/>
    </location>
</feature>
<organism evidence="2 3">
    <name type="scientific">Symbiodinium necroappetens</name>
    <dbReference type="NCBI Taxonomy" id="1628268"/>
    <lineage>
        <taxon>Eukaryota</taxon>
        <taxon>Sar</taxon>
        <taxon>Alveolata</taxon>
        <taxon>Dinophyceae</taxon>
        <taxon>Suessiales</taxon>
        <taxon>Symbiodiniaceae</taxon>
        <taxon>Symbiodinium</taxon>
    </lineage>
</organism>